<dbReference type="RefSeq" id="XP_023092594.1">
    <property type="nucleotide sequence ID" value="XM_023237801.1"/>
</dbReference>
<dbReference type="EMBL" id="AP007166">
    <property type="protein sequence ID" value="BAE63129.1"/>
    <property type="molecule type" value="Genomic_DNA"/>
</dbReference>
<name>Q2U5N6_ASPOR</name>
<accession>Q2U5N6</accession>
<dbReference type="KEGG" id="aor:AO090113000069"/>
<organism evidence="1 2">
    <name type="scientific">Aspergillus oryzae (strain ATCC 42149 / RIB 40)</name>
    <name type="common">Yellow koji mold</name>
    <dbReference type="NCBI Taxonomy" id="510516"/>
    <lineage>
        <taxon>Eukaryota</taxon>
        <taxon>Fungi</taxon>
        <taxon>Dikarya</taxon>
        <taxon>Ascomycota</taxon>
        <taxon>Pezizomycotina</taxon>
        <taxon>Eurotiomycetes</taxon>
        <taxon>Eurotiomycetidae</taxon>
        <taxon>Eurotiales</taxon>
        <taxon>Aspergillaceae</taxon>
        <taxon>Aspergillus</taxon>
        <taxon>Aspergillus subgen. Circumdati</taxon>
    </lineage>
</organism>
<dbReference type="Proteomes" id="UP000006564">
    <property type="component" value="Chromosome 5"/>
</dbReference>
<dbReference type="AlphaFoldDB" id="Q2U5N6"/>
<dbReference type="HOGENOM" id="CLU_1643328_0_0_1"/>
<keyword evidence="2" id="KW-1185">Reference proteome</keyword>
<dbReference type="EMBL" id="BA000053">
    <property type="protein sequence ID" value="BAE63129.1"/>
    <property type="molecule type" value="Genomic_DNA"/>
</dbReference>
<gene>
    <name evidence="1" type="ORF">AO090113000069</name>
</gene>
<sequence length="164" mass="18290">MGKATSALTAFIRNIPDGKYPDIPVASIHCIGIPISDWTIKGYGHGMELFLSFPSEAPFDVFIFPFSEPRPANFLTTGDPQYYNLQVQINNQTTISTLKRVKGETVTHTLVPADGSWTPEQIRQALLANTLISMTGILGQMYTAFPEEGGYRRDTWNLLLECFQ</sequence>
<dbReference type="GeneID" id="5995909"/>
<proteinExistence type="predicted"/>
<protein>
    <submittedName>
        <fullName evidence="1">DNA, SC113</fullName>
    </submittedName>
</protein>
<dbReference type="VEuPathDB" id="FungiDB:AO090113000069"/>
<evidence type="ECO:0000313" key="1">
    <source>
        <dbReference type="EMBL" id="BAE63129.1"/>
    </source>
</evidence>
<evidence type="ECO:0000313" key="2">
    <source>
        <dbReference type="Proteomes" id="UP000006564"/>
    </source>
</evidence>
<reference evidence="1 2" key="1">
    <citation type="journal article" date="2005" name="Nature">
        <title>Genome sequencing and analysis of Aspergillus oryzae.</title>
        <authorList>
            <person name="Machida M."/>
            <person name="Asai K."/>
            <person name="Sano M."/>
            <person name="Tanaka T."/>
            <person name="Kumagai T."/>
            <person name="Terai G."/>
            <person name="Kusumoto K."/>
            <person name="Arima T."/>
            <person name="Akita O."/>
            <person name="Kashiwagi Y."/>
            <person name="Abe K."/>
            <person name="Gomi K."/>
            <person name="Horiuchi H."/>
            <person name="Kitamoto K."/>
            <person name="Kobayashi T."/>
            <person name="Takeuchi M."/>
            <person name="Denning D.W."/>
            <person name="Galagan J.E."/>
            <person name="Nierman W.C."/>
            <person name="Yu J."/>
            <person name="Archer D.B."/>
            <person name="Bennett J.W."/>
            <person name="Bhatnagar D."/>
            <person name="Cleveland T.E."/>
            <person name="Fedorova N.D."/>
            <person name="Gotoh O."/>
            <person name="Horikawa H."/>
            <person name="Hosoyama A."/>
            <person name="Ichinomiya M."/>
            <person name="Igarashi R."/>
            <person name="Iwashita K."/>
            <person name="Juvvadi P.R."/>
            <person name="Kato M."/>
            <person name="Kato Y."/>
            <person name="Kin T."/>
            <person name="Kokubun A."/>
            <person name="Maeda H."/>
            <person name="Maeyama N."/>
            <person name="Maruyama J."/>
            <person name="Nagasaki H."/>
            <person name="Nakajima T."/>
            <person name="Oda K."/>
            <person name="Okada K."/>
            <person name="Paulsen I."/>
            <person name="Sakamoto K."/>
            <person name="Sawano T."/>
            <person name="Takahashi M."/>
            <person name="Takase K."/>
            <person name="Terabayashi Y."/>
            <person name="Wortman J."/>
            <person name="Yamada O."/>
            <person name="Yamagata Y."/>
            <person name="Anazawa H."/>
            <person name="Hata Y."/>
            <person name="Koide Y."/>
            <person name="Komori T."/>
            <person name="Koyama Y."/>
            <person name="Minetoki T."/>
            <person name="Suharnan S."/>
            <person name="Tanaka A."/>
            <person name="Isono K."/>
            <person name="Kuhara S."/>
            <person name="Ogasawara N."/>
            <person name="Kikuchi H."/>
        </authorList>
    </citation>
    <scope>NUCLEOTIDE SEQUENCE [LARGE SCALE GENOMIC DNA]</scope>
    <source>
        <strain evidence="2">ATCC 42149 / RIB 40</strain>
    </source>
</reference>